<organism evidence="1">
    <name type="scientific">Anguilla anguilla</name>
    <name type="common">European freshwater eel</name>
    <name type="synonym">Muraena anguilla</name>
    <dbReference type="NCBI Taxonomy" id="7936"/>
    <lineage>
        <taxon>Eukaryota</taxon>
        <taxon>Metazoa</taxon>
        <taxon>Chordata</taxon>
        <taxon>Craniata</taxon>
        <taxon>Vertebrata</taxon>
        <taxon>Euteleostomi</taxon>
        <taxon>Actinopterygii</taxon>
        <taxon>Neopterygii</taxon>
        <taxon>Teleostei</taxon>
        <taxon>Anguilliformes</taxon>
        <taxon>Anguillidae</taxon>
        <taxon>Anguilla</taxon>
    </lineage>
</organism>
<reference evidence="1" key="1">
    <citation type="submission" date="2014-11" db="EMBL/GenBank/DDBJ databases">
        <authorList>
            <person name="Amaro Gonzalez C."/>
        </authorList>
    </citation>
    <scope>NUCLEOTIDE SEQUENCE</scope>
</reference>
<proteinExistence type="predicted"/>
<accession>A0A0E9S7J5</accession>
<dbReference type="AlphaFoldDB" id="A0A0E9S7J5"/>
<name>A0A0E9S7J5_ANGAN</name>
<sequence>MHCYKGPSAFFLQLVNCSVPHCRNFFYLSSN</sequence>
<dbReference type="EMBL" id="GBXM01071385">
    <property type="protein sequence ID" value="JAH37192.1"/>
    <property type="molecule type" value="Transcribed_RNA"/>
</dbReference>
<protein>
    <submittedName>
        <fullName evidence="1">Uncharacterized protein</fullName>
    </submittedName>
</protein>
<reference evidence="1" key="2">
    <citation type="journal article" date="2015" name="Fish Shellfish Immunol.">
        <title>Early steps in the European eel (Anguilla anguilla)-Vibrio vulnificus interaction in the gills: Role of the RtxA13 toxin.</title>
        <authorList>
            <person name="Callol A."/>
            <person name="Pajuelo D."/>
            <person name="Ebbesson L."/>
            <person name="Teles M."/>
            <person name="MacKenzie S."/>
            <person name="Amaro C."/>
        </authorList>
    </citation>
    <scope>NUCLEOTIDE SEQUENCE</scope>
</reference>
<evidence type="ECO:0000313" key="1">
    <source>
        <dbReference type="EMBL" id="JAH37192.1"/>
    </source>
</evidence>